<name>A0A255Z6Z1_9PROT</name>
<feature type="domain" description="TonB-dependent receptor-like beta-barrel" evidence="13">
    <location>
        <begin position="320"/>
        <end position="762"/>
    </location>
</feature>
<dbReference type="EMBL" id="NOXU01000021">
    <property type="protein sequence ID" value="OYQ36684.1"/>
    <property type="molecule type" value="Genomic_DNA"/>
</dbReference>
<evidence type="ECO:0000256" key="6">
    <source>
        <dbReference type="ARBA" id="ARBA00023004"/>
    </source>
</evidence>
<evidence type="ECO:0000256" key="5">
    <source>
        <dbReference type="ARBA" id="ARBA00022692"/>
    </source>
</evidence>
<dbReference type="SUPFAM" id="SSF56935">
    <property type="entry name" value="Porins"/>
    <property type="match status" value="1"/>
</dbReference>
<evidence type="ECO:0000256" key="10">
    <source>
        <dbReference type="ARBA" id="ARBA00023237"/>
    </source>
</evidence>
<evidence type="ECO:0000256" key="12">
    <source>
        <dbReference type="RuleBase" id="RU003357"/>
    </source>
</evidence>
<comment type="subcellular location">
    <subcellularLocation>
        <location evidence="1 11">Cell outer membrane</location>
        <topology evidence="1 11">Multi-pass membrane protein</topology>
    </subcellularLocation>
</comment>
<evidence type="ECO:0000256" key="2">
    <source>
        <dbReference type="ARBA" id="ARBA00022448"/>
    </source>
</evidence>
<evidence type="ECO:0000313" key="15">
    <source>
        <dbReference type="EMBL" id="OYQ36684.1"/>
    </source>
</evidence>
<accession>A0A255Z6Z1</accession>
<dbReference type="AlphaFoldDB" id="A0A255Z6Z1"/>
<evidence type="ECO:0000256" key="9">
    <source>
        <dbReference type="ARBA" id="ARBA00023136"/>
    </source>
</evidence>
<comment type="similarity">
    <text evidence="11 12">Belongs to the TonB-dependent receptor family.</text>
</comment>
<evidence type="ECO:0008006" key="17">
    <source>
        <dbReference type="Google" id="ProtNLM"/>
    </source>
</evidence>
<dbReference type="GO" id="GO:0009279">
    <property type="term" value="C:cell outer membrane"/>
    <property type="evidence" value="ECO:0007669"/>
    <property type="project" value="UniProtKB-SubCell"/>
</dbReference>
<protein>
    <recommendedName>
        <fullName evidence="17">TonB-dependent receptor</fullName>
    </recommendedName>
</protein>
<dbReference type="Proteomes" id="UP000216998">
    <property type="component" value="Unassembled WGS sequence"/>
</dbReference>
<dbReference type="PANTHER" id="PTHR32552">
    <property type="entry name" value="FERRICHROME IRON RECEPTOR-RELATED"/>
    <property type="match status" value="1"/>
</dbReference>
<dbReference type="InterPro" id="IPR036942">
    <property type="entry name" value="Beta-barrel_TonB_sf"/>
</dbReference>
<dbReference type="GO" id="GO:0006826">
    <property type="term" value="P:iron ion transport"/>
    <property type="evidence" value="ECO:0007669"/>
    <property type="project" value="UniProtKB-KW"/>
</dbReference>
<evidence type="ECO:0000313" key="16">
    <source>
        <dbReference type="Proteomes" id="UP000216998"/>
    </source>
</evidence>
<reference evidence="15 16" key="1">
    <citation type="submission" date="2017-07" db="EMBL/GenBank/DDBJ databases">
        <title>Niveispirillum cyanobacteriorum sp. nov., isolated from cyanobacterial aggregates in a eutrophic lake.</title>
        <authorList>
            <person name="Cai H."/>
        </authorList>
    </citation>
    <scope>NUCLEOTIDE SEQUENCE [LARGE SCALE GENOMIC DNA]</scope>
    <source>
        <strain evidence="16">TH1-14</strain>
    </source>
</reference>
<evidence type="ECO:0000256" key="8">
    <source>
        <dbReference type="ARBA" id="ARBA00023077"/>
    </source>
</evidence>
<dbReference type="InterPro" id="IPR012910">
    <property type="entry name" value="Plug_dom"/>
</dbReference>
<dbReference type="InterPro" id="IPR039426">
    <property type="entry name" value="TonB-dep_rcpt-like"/>
</dbReference>
<gene>
    <name evidence="15" type="ORF">CHU95_03735</name>
</gene>
<evidence type="ECO:0000256" key="11">
    <source>
        <dbReference type="PROSITE-ProRule" id="PRU01360"/>
    </source>
</evidence>
<comment type="caution">
    <text evidence="15">The sequence shown here is derived from an EMBL/GenBank/DDBJ whole genome shotgun (WGS) entry which is preliminary data.</text>
</comment>
<keyword evidence="9 11" id="KW-0472">Membrane</keyword>
<dbReference type="Gene3D" id="2.40.170.20">
    <property type="entry name" value="TonB-dependent receptor, beta-barrel domain"/>
    <property type="match status" value="1"/>
</dbReference>
<dbReference type="InterPro" id="IPR000531">
    <property type="entry name" value="Beta-barrel_TonB"/>
</dbReference>
<keyword evidence="5 11" id="KW-0812">Transmembrane</keyword>
<keyword evidence="16" id="KW-1185">Reference proteome</keyword>
<evidence type="ECO:0000256" key="7">
    <source>
        <dbReference type="ARBA" id="ARBA00023065"/>
    </source>
</evidence>
<dbReference type="Pfam" id="PF00593">
    <property type="entry name" value="TonB_dep_Rec_b-barrel"/>
    <property type="match status" value="1"/>
</dbReference>
<evidence type="ECO:0000256" key="3">
    <source>
        <dbReference type="ARBA" id="ARBA00022452"/>
    </source>
</evidence>
<keyword evidence="10 11" id="KW-0998">Cell outer membrane</keyword>
<evidence type="ECO:0000256" key="1">
    <source>
        <dbReference type="ARBA" id="ARBA00004571"/>
    </source>
</evidence>
<dbReference type="PROSITE" id="PS52016">
    <property type="entry name" value="TONB_DEPENDENT_REC_3"/>
    <property type="match status" value="1"/>
</dbReference>
<dbReference type="PANTHER" id="PTHR32552:SF81">
    <property type="entry name" value="TONB-DEPENDENT OUTER MEMBRANE RECEPTOR"/>
    <property type="match status" value="1"/>
</dbReference>
<keyword evidence="6" id="KW-0408">Iron</keyword>
<keyword evidence="7" id="KW-0406">Ion transport</keyword>
<keyword evidence="8 12" id="KW-0798">TonB box</keyword>
<evidence type="ECO:0000259" key="14">
    <source>
        <dbReference type="Pfam" id="PF07715"/>
    </source>
</evidence>
<proteinExistence type="inferred from homology"/>
<organism evidence="15 16">
    <name type="scientific">Niveispirillum lacus</name>
    <dbReference type="NCBI Taxonomy" id="1981099"/>
    <lineage>
        <taxon>Bacteria</taxon>
        <taxon>Pseudomonadati</taxon>
        <taxon>Pseudomonadota</taxon>
        <taxon>Alphaproteobacteria</taxon>
        <taxon>Rhodospirillales</taxon>
        <taxon>Azospirillaceae</taxon>
        <taxon>Niveispirillum</taxon>
    </lineage>
</organism>
<dbReference type="Pfam" id="PF07715">
    <property type="entry name" value="Plug"/>
    <property type="match status" value="1"/>
</dbReference>
<evidence type="ECO:0000259" key="13">
    <source>
        <dbReference type="Pfam" id="PF00593"/>
    </source>
</evidence>
<sequence>MYLGLFKNKLRKRRKPASTLFTRHKNRWRVHMWNYAKLLTGVCTAALTCTMAQAQSATESQAPATESLLLEEIVVTARLRSETIQSVPLSISAVTEKEIERAGIVDIASLAGNTAGLQLDSTGGKITTTPVVRGLSQVSRSDDENNVPVFIDGVYVSGRDGIDASLLDVERIEVVKGPQSALYGRNSYAGSINYITRKPTDTASGGASFTVGDDARLGAKASLSGPLVEDVLFARVGAAYDKWNGSYGNSSLRIGGYESRFASGGLRLVLDSGFEANLNSYYAKDDVGPAPQIMFAGNCELISGALGAWCGAYPSYDDPDLSGYDTRAKGTHRVTTRSSLNMTQDVGDTVRLTSLSGYNTLKTRTFLDLDRQYKGLPFTYALPNGQTGTVNLTALQGTGGDSFDVSQEFRIESISDSPLQWLAGVSYYGYRLNTDAPYAIDTTPVPTGARLTSVGGVVFAAGLRPIPNATLQDDFFTAFFSRSRKETATYAAFGAIEYTFENNITARAELRHTSEKKTLFQYLATSTSVTDETFKYLTPRFTLDYQADTNLLLYASAARGAKAGGFNASAPTADELPFGPEFNWTYEVGVKSDLLNRKLRVNLALFNVEMDGIQITNPSTVSPTIFLTRNAGTGRSRGFELELIAKPADGLTLQGSYSLADSKFVNALDGSLRSYPSYRTNFDVSGNALPRQAKHLFNASAQYETSVTDSLDGYVRADIQYNSRKNGFTTPNLGYVEGRTVVNAKVGLIRDQLEGSLWVRNLFNDKTPLLAQSALMLNTLGRQPTVLLPDLRSIGATVSYKF</sequence>
<feature type="domain" description="TonB-dependent receptor plug" evidence="14">
    <location>
        <begin position="84"/>
        <end position="190"/>
    </location>
</feature>
<keyword evidence="3 11" id="KW-1134">Transmembrane beta strand</keyword>
<keyword evidence="2 11" id="KW-0813">Transport</keyword>
<keyword evidence="4" id="KW-0410">Iron transport</keyword>
<evidence type="ECO:0000256" key="4">
    <source>
        <dbReference type="ARBA" id="ARBA00022496"/>
    </source>
</evidence>